<accession>A0A0U5FQH9</accession>
<feature type="transmembrane region" description="Helical" evidence="1">
    <location>
        <begin position="67"/>
        <end position="89"/>
    </location>
</feature>
<reference evidence="3" key="1">
    <citation type="submission" date="2014-09" db="EMBL/GenBank/DDBJ databases">
        <authorList>
            <person name="Illeghems K.G."/>
        </authorList>
    </citation>
    <scope>NUCLEOTIDE SEQUENCE [LARGE SCALE GENOMIC DNA]</scope>
    <source>
        <strain evidence="3">108B</strain>
    </source>
</reference>
<keyword evidence="1" id="KW-1133">Transmembrane helix</keyword>
<proteinExistence type="predicted"/>
<dbReference type="Pfam" id="PF02635">
    <property type="entry name" value="DsrE"/>
    <property type="match status" value="1"/>
</dbReference>
<keyword evidence="1" id="KW-0472">Membrane</keyword>
<dbReference type="InterPro" id="IPR027396">
    <property type="entry name" value="DsrEFH-like"/>
</dbReference>
<dbReference type="EMBL" id="LN606600">
    <property type="protein sequence ID" value="CEF42061.1"/>
    <property type="molecule type" value="Genomic_DNA"/>
</dbReference>
<keyword evidence="1" id="KW-0812">Transmembrane</keyword>
<sequence length="176" mass="18009">MPRLQRRAGCFRMSTSSTGSHTPPRSHASGAVGPLAGVSGLSAAAAYAEGGGCDLAIMIVEARYERVHAALMLAVTASALGQAVLLFGMGAGVTAFCEQWDGLEQPERDAARQEAGVAGLETLRTALTDLDDVTLMVCDSGLKAMSVSEQALLAGVAVVGLPTFLDQAGTARLAVF</sequence>
<evidence type="ECO:0000256" key="1">
    <source>
        <dbReference type="SAM" id="Phobius"/>
    </source>
</evidence>
<dbReference type="InterPro" id="IPR003787">
    <property type="entry name" value="Sulphur_relay_DsrE/F-like"/>
</dbReference>
<name>A0A0U5FQH9_9PROT</name>
<gene>
    <name evidence="2" type="ORF">ASN_2797</name>
</gene>
<dbReference type="PATRIC" id="fig|446692.3.peg.2939"/>
<dbReference type="KEGG" id="asz:ASN_2797"/>
<evidence type="ECO:0000313" key="3">
    <source>
        <dbReference type="Proteomes" id="UP000056109"/>
    </source>
</evidence>
<dbReference type="Gene3D" id="3.40.1260.10">
    <property type="entry name" value="DsrEFH-like"/>
    <property type="match status" value="1"/>
</dbReference>
<dbReference type="SUPFAM" id="SSF75169">
    <property type="entry name" value="DsrEFH-like"/>
    <property type="match status" value="1"/>
</dbReference>
<dbReference type="Proteomes" id="UP000056109">
    <property type="component" value="Chromosome I"/>
</dbReference>
<protein>
    <submittedName>
        <fullName evidence="2">Uncharacterized protein</fullName>
    </submittedName>
</protein>
<evidence type="ECO:0000313" key="2">
    <source>
        <dbReference type="EMBL" id="CEF42061.1"/>
    </source>
</evidence>
<organism evidence="2 3">
    <name type="scientific">Acetobacter senegalensis</name>
    <dbReference type="NCBI Taxonomy" id="446692"/>
    <lineage>
        <taxon>Bacteria</taxon>
        <taxon>Pseudomonadati</taxon>
        <taxon>Pseudomonadota</taxon>
        <taxon>Alphaproteobacteria</taxon>
        <taxon>Acetobacterales</taxon>
        <taxon>Acetobacteraceae</taxon>
        <taxon>Acetobacter</taxon>
    </lineage>
</organism>
<dbReference type="AlphaFoldDB" id="A0A0U5FQH9"/>
<keyword evidence="3" id="KW-1185">Reference proteome</keyword>